<keyword evidence="4" id="KW-0670">Pyruvate</keyword>
<dbReference type="Gene3D" id="3.20.20.60">
    <property type="entry name" value="Phosphoenolpyruvate-binding domains"/>
    <property type="match status" value="1"/>
</dbReference>
<gene>
    <name evidence="4" type="ORF">BDV39DRAFT_201097</name>
</gene>
<dbReference type="GO" id="GO:0016301">
    <property type="term" value="F:kinase activity"/>
    <property type="evidence" value="ECO:0007669"/>
    <property type="project" value="UniProtKB-KW"/>
</dbReference>
<reference evidence="5" key="1">
    <citation type="submission" date="2019-04" db="EMBL/GenBank/DDBJ databases">
        <title>Friends and foes A comparative genomics studyof 23 Aspergillus species from section Flavi.</title>
        <authorList>
            <consortium name="DOE Joint Genome Institute"/>
            <person name="Kjaerbolling I."/>
            <person name="Vesth T."/>
            <person name="Frisvad J.C."/>
            <person name="Nybo J.L."/>
            <person name="Theobald S."/>
            <person name="Kildgaard S."/>
            <person name="Isbrandt T."/>
            <person name="Kuo A."/>
            <person name="Sato A."/>
            <person name="Lyhne E.K."/>
            <person name="Kogle M.E."/>
            <person name="Wiebenga A."/>
            <person name="Kun R.S."/>
            <person name="Lubbers R.J."/>
            <person name="Makela M.R."/>
            <person name="Barry K."/>
            <person name="Chovatia M."/>
            <person name="Clum A."/>
            <person name="Daum C."/>
            <person name="Haridas S."/>
            <person name="He G."/>
            <person name="LaButti K."/>
            <person name="Lipzen A."/>
            <person name="Mondo S."/>
            <person name="Riley R."/>
            <person name="Salamov A."/>
            <person name="Simmons B.A."/>
            <person name="Magnuson J.K."/>
            <person name="Henrissat B."/>
            <person name="Mortensen U.H."/>
            <person name="Larsen T.O."/>
            <person name="Devries R.P."/>
            <person name="Grigoriev I.V."/>
            <person name="Machida M."/>
            <person name="Baker S.E."/>
            <person name="Andersen M.R."/>
        </authorList>
    </citation>
    <scope>NUCLEOTIDE SEQUENCE [LARGE SCALE GENOMIC DNA]</scope>
    <source>
        <strain evidence="5">CBS 130017</strain>
    </source>
</reference>
<dbReference type="AlphaFoldDB" id="A0A5N6XGE3"/>
<dbReference type="InterPro" id="IPR015813">
    <property type="entry name" value="Pyrv/PenolPyrv_kinase-like_dom"/>
</dbReference>
<keyword evidence="5" id="KW-1185">Reference proteome</keyword>
<name>A0A5N6XGE3_9EURO</name>
<evidence type="ECO:0000313" key="5">
    <source>
        <dbReference type="Proteomes" id="UP000325945"/>
    </source>
</evidence>
<dbReference type="Proteomes" id="UP000325945">
    <property type="component" value="Unassembled WGS sequence"/>
</dbReference>
<keyword evidence="4" id="KW-0418">Kinase</keyword>
<dbReference type="Pfam" id="PF03328">
    <property type="entry name" value="HpcH_HpaI"/>
    <property type="match status" value="1"/>
</dbReference>
<evidence type="ECO:0000259" key="3">
    <source>
        <dbReference type="Pfam" id="PF03328"/>
    </source>
</evidence>
<dbReference type="InterPro" id="IPR050251">
    <property type="entry name" value="HpcH-HpaI_aldolase"/>
</dbReference>
<evidence type="ECO:0000256" key="1">
    <source>
        <dbReference type="ARBA" id="ARBA00022723"/>
    </source>
</evidence>
<dbReference type="GO" id="GO:0046872">
    <property type="term" value="F:metal ion binding"/>
    <property type="evidence" value="ECO:0007669"/>
    <property type="project" value="UniProtKB-KW"/>
</dbReference>
<evidence type="ECO:0000313" key="4">
    <source>
        <dbReference type="EMBL" id="KAE8331446.1"/>
    </source>
</evidence>
<feature type="domain" description="HpcH/HpaI aldolase/citrate lyase" evidence="3">
    <location>
        <begin position="39"/>
        <end position="267"/>
    </location>
</feature>
<dbReference type="InterPro" id="IPR005000">
    <property type="entry name" value="Aldolase/citrate-lyase_domain"/>
</dbReference>
<accession>A0A5N6XGE3</accession>
<dbReference type="InterPro" id="IPR040442">
    <property type="entry name" value="Pyrv_kinase-like_dom_sf"/>
</dbReference>
<dbReference type="EMBL" id="ML741769">
    <property type="protein sequence ID" value="KAE8331446.1"/>
    <property type="molecule type" value="Genomic_DNA"/>
</dbReference>
<protein>
    <submittedName>
        <fullName evidence="4">Pyruvate/Phosphoenolpyruvate kinase-like domain-containing protein</fullName>
    </submittedName>
</protein>
<dbReference type="PANTHER" id="PTHR30502:SF8">
    <property type="entry name" value="SYNTHASE, PUTATIVE-RELATED"/>
    <property type="match status" value="1"/>
</dbReference>
<keyword evidence="2" id="KW-0456">Lyase</keyword>
<proteinExistence type="predicted"/>
<dbReference type="SUPFAM" id="SSF51621">
    <property type="entry name" value="Phosphoenolpyruvate/pyruvate domain"/>
    <property type="match status" value="1"/>
</dbReference>
<keyword evidence="1" id="KW-0479">Metal-binding</keyword>
<sequence>MYTNDDASFGSNSRGPTDTSLSFVDAIQQKNRPLLGALLALTDPTVAKLAARVGFDWVLIDAEHSPYSPAKVTELVHAIHGAADGSSCLPLIRVPSHGTEYIKWALDSGAAGIIVPMVQTAGEMEAIVQRALYPPRGQRSFGPYHAQFADSNTRSFLDYYDKAQRRDIAILPILESREAVQNAESILRVDGVTGAFIGPYDLRLSLGLPGGSDGEEPEFVNAVSAVCRLGRQLGKPIGSMGSNEALARKRAQEGIDFLLVSFDYSTIVQGYQRDLDSARRGIQQTRL</sequence>
<keyword evidence="4" id="KW-0808">Transferase</keyword>
<organism evidence="4 5">
    <name type="scientific">Aspergillus sergii</name>
    <dbReference type="NCBI Taxonomy" id="1034303"/>
    <lineage>
        <taxon>Eukaryota</taxon>
        <taxon>Fungi</taxon>
        <taxon>Dikarya</taxon>
        <taxon>Ascomycota</taxon>
        <taxon>Pezizomycotina</taxon>
        <taxon>Eurotiomycetes</taxon>
        <taxon>Eurotiomycetidae</taxon>
        <taxon>Eurotiales</taxon>
        <taxon>Aspergillaceae</taxon>
        <taxon>Aspergillus</taxon>
        <taxon>Aspergillus subgen. Circumdati</taxon>
    </lineage>
</organism>
<dbReference type="GO" id="GO:0005737">
    <property type="term" value="C:cytoplasm"/>
    <property type="evidence" value="ECO:0007669"/>
    <property type="project" value="TreeGrafter"/>
</dbReference>
<dbReference type="PANTHER" id="PTHR30502">
    <property type="entry name" value="2-KETO-3-DEOXY-L-RHAMNONATE ALDOLASE"/>
    <property type="match status" value="1"/>
</dbReference>
<evidence type="ECO:0000256" key="2">
    <source>
        <dbReference type="ARBA" id="ARBA00023239"/>
    </source>
</evidence>
<dbReference type="GO" id="GO:0016832">
    <property type="term" value="F:aldehyde-lyase activity"/>
    <property type="evidence" value="ECO:0007669"/>
    <property type="project" value="TreeGrafter"/>
</dbReference>